<dbReference type="PROSITE" id="PS00018">
    <property type="entry name" value="EF_HAND_1"/>
    <property type="match status" value="1"/>
</dbReference>
<dbReference type="NCBIfam" id="NF047832">
    <property type="entry name" value="caspase_w_EACC1"/>
    <property type="match status" value="1"/>
</dbReference>
<proteinExistence type="predicted"/>
<evidence type="ECO:0000256" key="1">
    <source>
        <dbReference type="SAM" id="Phobius"/>
    </source>
</evidence>
<reference evidence="3 4" key="1">
    <citation type="submission" date="2021-03" db="EMBL/GenBank/DDBJ databases">
        <title>Sequencing the genomes of 1000 actinobacteria strains.</title>
        <authorList>
            <person name="Klenk H.-P."/>
        </authorList>
    </citation>
    <scope>NUCLEOTIDE SEQUENCE [LARGE SCALE GENOMIC DNA]</scope>
    <source>
        <strain evidence="3 4">DSM 46670</strain>
    </source>
</reference>
<dbReference type="Gene3D" id="2.60.120.560">
    <property type="entry name" value="Exo-inulinase, domain 1"/>
    <property type="match status" value="1"/>
</dbReference>
<feature type="domain" description="Peptidase C14 caspase" evidence="2">
    <location>
        <begin position="3"/>
        <end position="140"/>
    </location>
</feature>
<dbReference type="InterPro" id="IPR011600">
    <property type="entry name" value="Pept_C14_caspase"/>
</dbReference>
<dbReference type="EMBL" id="JAGINW010000001">
    <property type="protein sequence ID" value="MBP2327031.1"/>
    <property type="molecule type" value="Genomic_DNA"/>
</dbReference>
<keyword evidence="4" id="KW-1185">Reference proteome</keyword>
<name>A0ABS4TRJ1_9PSEU</name>
<dbReference type="RefSeq" id="WP_209644030.1">
    <property type="nucleotide sequence ID" value="NZ_JAGINW010000001.1"/>
</dbReference>
<dbReference type="InterPro" id="IPR029030">
    <property type="entry name" value="Caspase-like_dom_sf"/>
</dbReference>
<keyword evidence="1" id="KW-0472">Membrane</keyword>
<feature type="transmembrane region" description="Helical" evidence="1">
    <location>
        <begin position="277"/>
        <end position="297"/>
    </location>
</feature>
<evidence type="ECO:0000313" key="4">
    <source>
        <dbReference type="Proteomes" id="UP001519332"/>
    </source>
</evidence>
<keyword evidence="1" id="KW-1133">Transmembrane helix</keyword>
<organism evidence="3 4">
    <name type="scientific">Kibdelosporangium banguiense</name>
    <dbReference type="NCBI Taxonomy" id="1365924"/>
    <lineage>
        <taxon>Bacteria</taxon>
        <taxon>Bacillati</taxon>
        <taxon>Actinomycetota</taxon>
        <taxon>Actinomycetes</taxon>
        <taxon>Pseudonocardiales</taxon>
        <taxon>Pseudonocardiaceae</taxon>
        <taxon>Kibdelosporangium</taxon>
    </lineage>
</organism>
<keyword evidence="1" id="KW-0812">Transmembrane</keyword>
<dbReference type="SUPFAM" id="SSF52129">
    <property type="entry name" value="Caspase-like"/>
    <property type="match status" value="1"/>
</dbReference>
<dbReference type="Proteomes" id="UP001519332">
    <property type="component" value="Unassembled WGS sequence"/>
</dbReference>
<dbReference type="InterPro" id="IPR018247">
    <property type="entry name" value="EF_Hand_1_Ca_BS"/>
</dbReference>
<protein>
    <recommendedName>
        <fullName evidence="2">Peptidase C14 caspase domain-containing protein</fullName>
    </recommendedName>
</protein>
<sequence>MGRHALLIATGSYEDPLLGRLRSPAQDVKRLAAVLRDPALGAFDEVTICVDQPEHRLRVAVEDVLCDRSREDLVVVYLSCHGIRDRRGRLYFAAIDTRLDRLAATALASTFLDEQMSASTAGGRVLILDCCFSGSFAHGLAVKSSAVSPLVGSIGRGYFGLTATDAFEYAFEGTTPRGLLPRPSVCTEVIVTGLETGQADRDGDGWVSAYDLYDYVYDVVKQTAPQTPTYFASHVEGRLLLSRVPQAAQPLGDRKPDIPIARQVTHRPSILRRARRHARAIIAVVIMLVAVAAVLVADRMKQQTLSESYALVTSARPLVDDSLRDNHSDNRWGEGSGTYGDCTFADGAYHARPRQLLGQYHVCCRSDIRRDDFAVQVDVRIAAGDEGGLAFRWNNSIGYFFHVTSTGNYHFFATDRTGKNSIRISGSSSPHPAIKRGTDQVNVLAVLAQGSIIHLFVNGEHLDTVDNSTYPEGGISLCAQNFSNGTDVGLTDVAFNNLKVWRA</sequence>
<accession>A0ABS4TRJ1</accession>
<evidence type="ECO:0000259" key="2">
    <source>
        <dbReference type="Pfam" id="PF00656"/>
    </source>
</evidence>
<evidence type="ECO:0000313" key="3">
    <source>
        <dbReference type="EMBL" id="MBP2327031.1"/>
    </source>
</evidence>
<dbReference type="Pfam" id="PF00656">
    <property type="entry name" value="Peptidase_C14"/>
    <property type="match status" value="1"/>
</dbReference>
<comment type="caution">
    <text evidence="3">The sequence shown here is derived from an EMBL/GenBank/DDBJ whole genome shotgun (WGS) entry which is preliminary data.</text>
</comment>
<dbReference type="Gene3D" id="3.40.50.1460">
    <property type="match status" value="1"/>
</dbReference>
<gene>
    <name evidence="3" type="ORF">JOF56_007416</name>
</gene>